<dbReference type="Gene3D" id="3.30.300.20">
    <property type="match status" value="1"/>
</dbReference>
<dbReference type="PANTHER" id="PTHR33797:SF2">
    <property type="entry name" value="ORGANIC HYDROPEROXIDE RESISTANCE PROTEIN-LIKE"/>
    <property type="match status" value="1"/>
</dbReference>
<gene>
    <name evidence="1" type="ORF">SAMN05444336_102621</name>
</gene>
<dbReference type="Proteomes" id="UP000199118">
    <property type="component" value="Unassembled WGS sequence"/>
</dbReference>
<dbReference type="PANTHER" id="PTHR33797">
    <property type="entry name" value="ORGANIC HYDROPEROXIDE RESISTANCE PROTEIN-LIKE"/>
    <property type="match status" value="1"/>
</dbReference>
<reference evidence="1 2" key="1">
    <citation type="submission" date="2016-10" db="EMBL/GenBank/DDBJ databases">
        <authorList>
            <person name="de Groot N.N."/>
        </authorList>
    </citation>
    <scope>NUCLEOTIDE SEQUENCE [LARGE SCALE GENOMIC DNA]</scope>
    <source>
        <strain evidence="1 2">DSM 17890</strain>
    </source>
</reference>
<dbReference type="STRING" id="356660.SAMN05444336_102621"/>
<dbReference type="OrthoDB" id="9797508at2"/>
<keyword evidence="2" id="KW-1185">Reference proteome</keyword>
<dbReference type="InterPro" id="IPR015946">
    <property type="entry name" value="KH_dom-like_a/b"/>
</dbReference>
<dbReference type="SUPFAM" id="SSF82784">
    <property type="entry name" value="OsmC-like"/>
    <property type="match status" value="1"/>
</dbReference>
<organism evidence="1 2">
    <name type="scientific">Albimonas donghaensis</name>
    <dbReference type="NCBI Taxonomy" id="356660"/>
    <lineage>
        <taxon>Bacteria</taxon>
        <taxon>Pseudomonadati</taxon>
        <taxon>Pseudomonadota</taxon>
        <taxon>Alphaproteobacteria</taxon>
        <taxon>Rhodobacterales</taxon>
        <taxon>Paracoccaceae</taxon>
        <taxon>Albimonas</taxon>
    </lineage>
</organism>
<evidence type="ECO:0000313" key="2">
    <source>
        <dbReference type="Proteomes" id="UP000199118"/>
    </source>
</evidence>
<dbReference type="RefSeq" id="WP_092680834.1">
    <property type="nucleotide sequence ID" value="NZ_FNMZ01000002.1"/>
</dbReference>
<dbReference type="InterPro" id="IPR019953">
    <property type="entry name" value="OHR"/>
</dbReference>
<name>A0A1H2X6E5_9RHOB</name>
<dbReference type="Gene3D" id="2.20.25.10">
    <property type="match status" value="1"/>
</dbReference>
<dbReference type="InterPro" id="IPR036102">
    <property type="entry name" value="OsmC/Ohrsf"/>
</dbReference>
<dbReference type="AlphaFoldDB" id="A0A1H2X6E5"/>
<accession>A0A1H2X6E5</accession>
<dbReference type="EMBL" id="FNMZ01000002">
    <property type="protein sequence ID" value="SDW88365.1"/>
    <property type="molecule type" value="Genomic_DNA"/>
</dbReference>
<dbReference type="GO" id="GO:0006979">
    <property type="term" value="P:response to oxidative stress"/>
    <property type="evidence" value="ECO:0007669"/>
    <property type="project" value="InterPro"/>
</dbReference>
<sequence length="112" mass="11641">MKILYTAEAQAVGGREGTASTPDRALDLKLVKPVGMGGTGESGTNPEQLFAAARVSIGPNEDKPGYGLAVEMAVTIPGPEREAAQALLEEAHRNRPYSNATHGNVEVALTLA</sequence>
<evidence type="ECO:0000313" key="1">
    <source>
        <dbReference type="EMBL" id="SDW88365.1"/>
    </source>
</evidence>
<protein>
    <submittedName>
        <fullName evidence="1">Organic hydroperoxide reductase OsmC/OhrA</fullName>
    </submittedName>
</protein>
<proteinExistence type="predicted"/>